<evidence type="ECO:0000313" key="5">
    <source>
        <dbReference type="Proteomes" id="UP001220670"/>
    </source>
</evidence>
<proteinExistence type="predicted"/>
<gene>
    <name evidence="4" type="ORF">PO250_04720</name>
</gene>
<feature type="domain" description="HTH tetR-type" evidence="3">
    <location>
        <begin position="11"/>
        <end position="71"/>
    </location>
</feature>
<protein>
    <submittedName>
        <fullName evidence="4">TetR/AcrR family transcriptional regulator</fullName>
    </submittedName>
</protein>
<comment type="caution">
    <text evidence="4">The sequence shown here is derived from an EMBL/GenBank/DDBJ whole genome shotgun (WGS) entry which is preliminary data.</text>
</comment>
<dbReference type="AlphaFoldDB" id="A0AAJ1HU64"/>
<evidence type="ECO:0000313" key="4">
    <source>
        <dbReference type="EMBL" id="MDC2829607.1"/>
    </source>
</evidence>
<keyword evidence="1 2" id="KW-0238">DNA-binding</keyword>
<dbReference type="EMBL" id="JAQONE010000021">
    <property type="protein sequence ID" value="MDC2829607.1"/>
    <property type="molecule type" value="Genomic_DNA"/>
</dbReference>
<dbReference type="PROSITE" id="PS50977">
    <property type="entry name" value="HTH_TETR_2"/>
    <property type="match status" value="1"/>
</dbReference>
<dbReference type="Pfam" id="PF00440">
    <property type="entry name" value="TetR_N"/>
    <property type="match status" value="1"/>
</dbReference>
<dbReference type="InterPro" id="IPR001647">
    <property type="entry name" value="HTH_TetR"/>
</dbReference>
<dbReference type="SUPFAM" id="SSF46689">
    <property type="entry name" value="Homeodomain-like"/>
    <property type="match status" value="1"/>
</dbReference>
<dbReference type="InterPro" id="IPR009057">
    <property type="entry name" value="Homeodomain-like_sf"/>
</dbReference>
<dbReference type="Gene3D" id="1.10.357.10">
    <property type="entry name" value="Tetracycline Repressor, domain 2"/>
    <property type="match status" value="1"/>
</dbReference>
<name>A0AAJ1HU64_LIMMU</name>
<dbReference type="RefSeq" id="WP_272225811.1">
    <property type="nucleotide sequence ID" value="NZ_JAQONE010000021.1"/>
</dbReference>
<evidence type="ECO:0000256" key="1">
    <source>
        <dbReference type="ARBA" id="ARBA00023125"/>
    </source>
</evidence>
<reference evidence="4" key="1">
    <citation type="submission" date="2023-01" db="EMBL/GenBank/DDBJ databases">
        <title>Genome analysis of 13 Lactobacillus isolated from gut of wild boar.</title>
        <authorList>
            <person name="Papp P."/>
            <person name="Libisch B."/>
            <person name="Nagy T."/>
            <person name="Olasz F."/>
        </authorList>
    </citation>
    <scope>NUCLEOTIDE SEQUENCE</scope>
    <source>
        <strain evidence="4">F146</strain>
    </source>
</reference>
<evidence type="ECO:0000259" key="3">
    <source>
        <dbReference type="PROSITE" id="PS50977"/>
    </source>
</evidence>
<evidence type="ECO:0000256" key="2">
    <source>
        <dbReference type="PROSITE-ProRule" id="PRU00335"/>
    </source>
</evidence>
<feature type="DNA-binding region" description="H-T-H motif" evidence="2">
    <location>
        <begin position="34"/>
        <end position="53"/>
    </location>
</feature>
<dbReference type="Proteomes" id="UP001220670">
    <property type="component" value="Unassembled WGS sequence"/>
</dbReference>
<dbReference type="GO" id="GO:0003677">
    <property type="term" value="F:DNA binding"/>
    <property type="evidence" value="ECO:0007669"/>
    <property type="project" value="UniProtKB-UniRule"/>
</dbReference>
<sequence>MPTSTFENLNHEKRQKIEQALLHEFSEHSLATAQVARIVKEAEIARGAFYKYFADLKDAYQYLYAKAMQDVHQNVATTPHQLMSAQDYFERTREFVQKVHGSRYYDLIKLHLRCNEGILPMHPVSKIPALQWTIMTINHAAIKECLNFPDEQTMILQRLLQALQRLLENEGDKNVSGR</sequence>
<organism evidence="4 5">
    <name type="scientific">Limosilactobacillus mucosae</name>
    <name type="common">Lactobacillus mucosae</name>
    <dbReference type="NCBI Taxonomy" id="97478"/>
    <lineage>
        <taxon>Bacteria</taxon>
        <taxon>Bacillati</taxon>
        <taxon>Bacillota</taxon>
        <taxon>Bacilli</taxon>
        <taxon>Lactobacillales</taxon>
        <taxon>Lactobacillaceae</taxon>
        <taxon>Limosilactobacillus</taxon>
    </lineage>
</organism>
<accession>A0AAJ1HU64</accession>